<comment type="similarity">
    <text evidence="2 6">Belongs to the 4-toluene sulfonate uptake permease (TSUP) (TC 2.A.102) family.</text>
</comment>
<feature type="transmembrane region" description="Helical" evidence="6">
    <location>
        <begin position="98"/>
        <end position="115"/>
    </location>
</feature>
<comment type="caution">
    <text evidence="8">The sequence shown here is derived from an EMBL/GenBank/DDBJ whole genome shotgun (WGS) entry which is preliminary data.</text>
</comment>
<feature type="transmembrane region" description="Helical" evidence="6">
    <location>
        <begin position="204"/>
        <end position="225"/>
    </location>
</feature>
<sequence length="315" mass="32503">MRTLVLLALVGFGAQLVDGSLGMAYGVTSTTLLLTVGLSPAMTSATVHLAEIGTTLASGAAHWKFGNVDWKVVRRIGIPGAIGAFLGATVLSNLSTEVAQPLMAIILLCLGAYVLSRFTLRGLPQRKDTTPLRRRFLMPLGVVAGFMDATGGGGWGPVGTPALLASGKIEPRKVIGSIDTSEFLVAVAASVGFLIGIGTEGISLTWVLALLAGGLVAAPIAAFLVRIVPPRLLGSIVGGFIILTNARTLLTSDLIGLAGTPLYVVYGVIIAVWAAAVAWSVRAVLREKHTDAEAPHTPDTAPGDEPEREQAAARG</sequence>
<keyword evidence="3 6" id="KW-0812">Transmembrane</keyword>
<evidence type="ECO:0000313" key="8">
    <source>
        <dbReference type="EMBL" id="GAA2013632.1"/>
    </source>
</evidence>
<feature type="transmembrane region" description="Helical" evidence="6">
    <location>
        <begin position="72"/>
        <end position="92"/>
    </location>
</feature>
<reference evidence="9" key="1">
    <citation type="journal article" date="2019" name="Int. J. Syst. Evol. Microbiol.">
        <title>The Global Catalogue of Microorganisms (GCM) 10K type strain sequencing project: providing services to taxonomists for standard genome sequencing and annotation.</title>
        <authorList>
            <consortium name="The Broad Institute Genomics Platform"/>
            <consortium name="The Broad Institute Genome Sequencing Center for Infectious Disease"/>
            <person name="Wu L."/>
            <person name="Ma J."/>
        </authorList>
    </citation>
    <scope>NUCLEOTIDE SEQUENCE [LARGE SCALE GENOMIC DNA]</scope>
    <source>
        <strain evidence="9">JCM 14546</strain>
    </source>
</reference>
<dbReference type="PANTHER" id="PTHR43701:SF12">
    <property type="entry name" value="MEMBRANE TRANSPORTER PROTEIN YTNM-RELATED"/>
    <property type="match status" value="1"/>
</dbReference>
<evidence type="ECO:0000313" key="9">
    <source>
        <dbReference type="Proteomes" id="UP001500755"/>
    </source>
</evidence>
<dbReference type="PANTHER" id="PTHR43701">
    <property type="entry name" value="MEMBRANE TRANSPORTER PROTEIN MJ0441-RELATED"/>
    <property type="match status" value="1"/>
</dbReference>
<organism evidence="8 9">
    <name type="scientific">Brevibacterium samyangense</name>
    <dbReference type="NCBI Taxonomy" id="366888"/>
    <lineage>
        <taxon>Bacteria</taxon>
        <taxon>Bacillati</taxon>
        <taxon>Actinomycetota</taxon>
        <taxon>Actinomycetes</taxon>
        <taxon>Micrococcales</taxon>
        <taxon>Brevibacteriaceae</taxon>
        <taxon>Brevibacterium</taxon>
    </lineage>
</organism>
<accession>A0ABP5F5L1</accession>
<gene>
    <name evidence="8" type="ORF">GCM10009755_26630</name>
</gene>
<feature type="transmembrane region" description="Helical" evidence="6">
    <location>
        <begin position="136"/>
        <end position="156"/>
    </location>
</feature>
<proteinExistence type="inferred from homology"/>
<evidence type="ECO:0000256" key="6">
    <source>
        <dbReference type="RuleBase" id="RU363041"/>
    </source>
</evidence>
<keyword evidence="5 6" id="KW-0472">Membrane</keyword>
<protein>
    <recommendedName>
        <fullName evidence="6">Probable membrane transporter protein</fullName>
    </recommendedName>
</protein>
<keyword evidence="9" id="KW-1185">Reference proteome</keyword>
<evidence type="ECO:0000256" key="7">
    <source>
        <dbReference type="SAM" id="MobiDB-lite"/>
    </source>
</evidence>
<dbReference type="Proteomes" id="UP001500755">
    <property type="component" value="Unassembled WGS sequence"/>
</dbReference>
<dbReference type="Pfam" id="PF01925">
    <property type="entry name" value="TauE"/>
    <property type="match status" value="1"/>
</dbReference>
<comment type="subcellular location">
    <subcellularLocation>
        <location evidence="6">Cell membrane</location>
        <topology evidence="6">Multi-pass membrane protein</topology>
    </subcellularLocation>
    <subcellularLocation>
        <location evidence="1">Membrane</location>
        <topology evidence="1">Multi-pass membrane protein</topology>
    </subcellularLocation>
</comment>
<feature type="transmembrane region" description="Helical" evidence="6">
    <location>
        <begin position="29"/>
        <end position="51"/>
    </location>
</feature>
<feature type="transmembrane region" description="Helical" evidence="6">
    <location>
        <begin position="262"/>
        <end position="281"/>
    </location>
</feature>
<dbReference type="InterPro" id="IPR051598">
    <property type="entry name" value="TSUP/Inactive_protease-like"/>
</dbReference>
<keyword evidence="6" id="KW-1003">Cell membrane</keyword>
<evidence type="ECO:0000256" key="1">
    <source>
        <dbReference type="ARBA" id="ARBA00004141"/>
    </source>
</evidence>
<dbReference type="RefSeq" id="WP_344310466.1">
    <property type="nucleotide sequence ID" value="NZ_BAAANO010000031.1"/>
</dbReference>
<evidence type="ECO:0000256" key="2">
    <source>
        <dbReference type="ARBA" id="ARBA00009142"/>
    </source>
</evidence>
<name>A0ABP5F5L1_9MICO</name>
<feature type="region of interest" description="Disordered" evidence="7">
    <location>
        <begin position="290"/>
        <end position="315"/>
    </location>
</feature>
<dbReference type="EMBL" id="BAAANO010000031">
    <property type="protein sequence ID" value="GAA2013632.1"/>
    <property type="molecule type" value="Genomic_DNA"/>
</dbReference>
<keyword evidence="4 6" id="KW-1133">Transmembrane helix</keyword>
<evidence type="ECO:0000256" key="4">
    <source>
        <dbReference type="ARBA" id="ARBA00022989"/>
    </source>
</evidence>
<evidence type="ECO:0000256" key="3">
    <source>
        <dbReference type="ARBA" id="ARBA00022692"/>
    </source>
</evidence>
<feature type="transmembrane region" description="Helical" evidence="6">
    <location>
        <begin position="232"/>
        <end position="250"/>
    </location>
</feature>
<dbReference type="InterPro" id="IPR002781">
    <property type="entry name" value="TM_pro_TauE-like"/>
</dbReference>
<evidence type="ECO:0000256" key="5">
    <source>
        <dbReference type="ARBA" id="ARBA00023136"/>
    </source>
</evidence>